<evidence type="ECO:0000256" key="4">
    <source>
        <dbReference type="ARBA" id="ARBA00022764"/>
    </source>
</evidence>
<feature type="binding site" evidence="8">
    <location>
        <position position="99"/>
    </location>
    <ligand>
        <name>Cu cation</name>
        <dbReference type="ChEBI" id="CHEBI:23378"/>
    </ligand>
</feature>
<feature type="chain" id="PRO_5015709728" description="Pseudoazurin" evidence="9">
    <location>
        <begin position="22"/>
        <end position="146"/>
    </location>
</feature>
<dbReference type="NCBIfam" id="TIGR02375">
    <property type="entry name" value="pseudoazurin"/>
    <property type="match status" value="1"/>
</dbReference>
<protein>
    <recommendedName>
        <fullName evidence="7">Pseudoazurin</fullName>
    </recommendedName>
</protein>
<keyword evidence="2" id="KW-0813">Transport</keyword>
<evidence type="ECO:0000313" key="11">
    <source>
        <dbReference type="EMBL" id="POF89572.1"/>
    </source>
</evidence>
<dbReference type="PRINTS" id="PR00155">
    <property type="entry name" value="AMICYANIN"/>
</dbReference>
<feature type="binding site" evidence="8">
    <location>
        <position position="102"/>
    </location>
    <ligand>
        <name>Cu cation</name>
        <dbReference type="ChEBI" id="CHEBI:23378"/>
    </ligand>
</feature>
<feature type="binding site" evidence="8">
    <location>
        <position position="61"/>
    </location>
    <ligand>
        <name>Cu cation</name>
        <dbReference type="ChEBI" id="CHEBI:23378"/>
    </ligand>
</feature>
<dbReference type="InterPro" id="IPR008972">
    <property type="entry name" value="Cupredoxin"/>
</dbReference>
<evidence type="ECO:0000256" key="1">
    <source>
        <dbReference type="ARBA" id="ARBA00004418"/>
    </source>
</evidence>
<keyword evidence="9" id="KW-0732">Signal</keyword>
<feature type="binding site" evidence="8">
    <location>
        <position position="107"/>
    </location>
    <ligand>
        <name>Cu cation</name>
        <dbReference type="ChEBI" id="CHEBI:23378"/>
    </ligand>
</feature>
<dbReference type="InterPro" id="IPR001235">
    <property type="entry name" value="Copper_blue_Plastocyanin"/>
</dbReference>
<keyword evidence="3 8" id="KW-0479">Metal-binding</keyword>
<dbReference type="GO" id="GO:0005507">
    <property type="term" value="F:copper ion binding"/>
    <property type="evidence" value="ECO:0007669"/>
    <property type="project" value="UniProtKB-UniRule"/>
</dbReference>
<dbReference type="EMBL" id="MIND01000018">
    <property type="protein sequence ID" value="POF89572.1"/>
    <property type="molecule type" value="Genomic_DNA"/>
</dbReference>
<organism evidence="11 12">
    <name type="scientific">Pseudomonas putida</name>
    <name type="common">Arthrobacter siderocapsulatus</name>
    <dbReference type="NCBI Taxonomy" id="303"/>
    <lineage>
        <taxon>Bacteria</taxon>
        <taxon>Pseudomonadati</taxon>
        <taxon>Pseudomonadota</taxon>
        <taxon>Gammaproteobacteria</taxon>
        <taxon>Pseudomonadales</taxon>
        <taxon>Pseudomonadaceae</taxon>
        <taxon>Pseudomonas</taxon>
    </lineage>
</organism>
<evidence type="ECO:0000256" key="9">
    <source>
        <dbReference type="SAM" id="SignalP"/>
    </source>
</evidence>
<proteinExistence type="predicted"/>
<comment type="caution">
    <text evidence="11">The sequence shown here is derived from an EMBL/GenBank/DDBJ whole genome shotgun (WGS) entry which is preliminary data.</text>
</comment>
<reference evidence="11 12" key="2">
    <citation type="submission" date="2018-03" db="EMBL/GenBank/DDBJ databases">
        <title>Draft genome of Pseudomonas putida strain KT-27.</title>
        <authorList>
            <person name="Yoshizawa S."/>
            <person name="Khan N.H."/>
            <person name="Nishimura M."/>
            <person name="Chiura H.X."/>
            <person name="Ogura Y."/>
            <person name="Hayashi T."/>
            <person name="Kogure K."/>
        </authorList>
    </citation>
    <scope>NUCLEOTIDE SEQUENCE [LARGE SCALE GENOMIC DNA]</scope>
    <source>
        <strain evidence="11 12">KT-27</strain>
    </source>
</reference>
<evidence type="ECO:0000313" key="12">
    <source>
        <dbReference type="Proteomes" id="UP000237194"/>
    </source>
</evidence>
<keyword evidence="6 8" id="KW-0186">Copper</keyword>
<evidence type="ECO:0000256" key="7">
    <source>
        <dbReference type="NCBIfam" id="TIGR02375"/>
    </source>
</evidence>
<evidence type="ECO:0000256" key="8">
    <source>
        <dbReference type="PIRSR" id="PIRSR602386-1"/>
    </source>
</evidence>
<evidence type="ECO:0000256" key="5">
    <source>
        <dbReference type="ARBA" id="ARBA00022982"/>
    </source>
</evidence>
<dbReference type="InterPro" id="IPR012745">
    <property type="entry name" value="Pseudoazurin"/>
</dbReference>
<dbReference type="GO" id="GO:0009055">
    <property type="term" value="F:electron transfer activity"/>
    <property type="evidence" value="ECO:0007669"/>
    <property type="project" value="InterPro"/>
</dbReference>
<dbReference type="InterPro" id="IPR000923">
    <property type="entry name" value="BlueCu_1"/>
</dbReference>
<keyword evidence="5" id="KW-0249">Electron transport</keyword>
<dbReference type="CDD" id="cd04218">
    <property type="entry name" value="Pseudoazurin"/>
    <property type="match status" value="1"/>
</dbReference>
<comment type="subcellular location">
    <subcellularLocation>
        <location evidence="1">Periplasm</location>
    </subcellularLocation>
</comment>
<keyword evidence="4" id="KW-0574">Periplasm</keyword>
<name>A0A2S3WF52_PSEPU</name>
<dbReference type="Gene3D" id="2.60.40.420">
    <property type="entry name" value="Cupredoxins - blue copper proteins"/>
    <property type="match status" value="1"/>
</dbReference>
<evidence type="ECO:0000256" key="3">
    <source>
        <dbReference type="ARBA" id="ARBA00022723"/>
    </source>
</evidence>
<feature type="signal peptide" evidence="9">
    <location>
        <begin position="1"/>
        <end position="21"/>
    </location>
</feature>
<dbReference type="Pfam" id="PF00127">
    <property type="entry name" value="Copper-bind"/>
    <property type="match status" value="1"/>
</dbReference>
<gene>
    <name evidence="11" type="ORF">BGP80_17000</name>
</gene>
<dbReference type="PRINTS" id="PR00156">
    <property type="entry name" value="COPPERBLUE"/>
</dbReference>
<comment type="cofactor">
    <cofactor evidence="8">
        <name>Cu cation</name>
        <dbReference type="ChEBI" id="CHEBI:23378"/>
    </cofactor>
    <text evidence="8">Binds 1 copper ion per subunit.</text>
</comment>
<dbReference type="GO" id="GO:0042597">
    <property type="term" value="C:periplasmic space"/>
    <property type="evidence" value="ECO:0007669"/>
    <property type="project" value="UniProtKB-SubCell"/>
</dbReference>
<dbReference type="InterPro" id="IPR002386">
    <property type="entry name" value="Amicyanin/Pseudoazurin"/>
</dbReference>
<dbReference type="AlphaFoldDB" id="A0A2S3WF52"/>
<evidence type="ECO:0000256" key="6">
    <source>
        <dbReference type="ARBA" id="ARBA00023008"/>
    </source>
</evidence>
<reference evidence="11 12" key="1">
    <citation type="submission" date="2016-08" db="EMBL/GenBank/DDBJ databases">
        <authorList>
            <person name="Seilhamer J.J."/>
        </authorList>
    </citation>
    <scope>NUCLEOTIDE SEQUENCE [LARGE SCALE GENOMIC DNA]</scope>
    <source>
        <strain evidence="11 12">KT-27</strain>
    </source>
</reference>
<accession>A0A2S3WF52</accession>
<dbReference type="RefSeq" id="WP_103437616.1">
    <property type="nucleotide sequence ID" value="NZ_MIND01000018.1"/>
</dbReference>
<evidence type="ECO:0000259" key="10">
    <source>
        <dbReference type="Pfam" id="PF00127"/>
    </source>
</evidence>
<dbReference type="Proteomes" id="UP000237194">
    <property type="component" value="Unassembled WGS sequence"/>
</dbReference>
<sequence>MFSRLLALLLCSTLLAPLAHAEVHEVKMLNRGSDGAMVYEPDHLRIAPGDSVRFVPTMSGHNAATLAELLPAGAEAFKSKLNQPHEQQFSVPGLYAIQCIPHLAMGMVMLIQVGEPAVNRPALPATLPARAKARLQVQLEKLGAGQ</sequence>
<feature type="domain" description="Blue (type 1) copper" evidence="10">
    <location>
        <begin position="27"/>
        <end position="113"/>
    </location>
</feature>
<evidence type="ECO:0000256" key="2">
    <source>
        <dbReference type="ARBA" id="ARBA00022448"/>
    </source>
</evidence>
<dbReference type="SUPFAM" id="SSF49503">
    <property type="entry name" value="Cupredoxins"/>
    <property type="match status" value="1"/>
</dbReference>